<dbReference type="Pfam" id="PF13585">
    <property type="entry name" value="CHU_C"/>
    <property type="match status" value="1"/>
</dbReference>
<dbReference type="InterPro" id="IPR026341">
    <property type="entry name" value="T9SS_type_B"/>
</dbReference>
<dbReference type="Proteomes" id="UP001501682">
    <property type="component" value="Unassembled WGS sequence"/>
</dbReference>
<organism evidence="2 3">
    <name type="scientific">Winogradskyella damuponensis</name>
    <dbReference type="NCBI Taxonomy" id="943939"/>
    <lineage>
        <taxon>Bacteria</taxon>
        <taxon>Pseudomonadati</taxon>
        <taxon>Bacteroidota</taxon>
        <taxon>Flavobacteriia</taxon>
        <taxon>Flavobacteriales</taxon>
        <taxon>Flavobacteriaceae</taxon>
        <taxon>Winogradskyella</taxon>
    </lineage>
</organism>
<feature type="signal peptide" evidence="1">
    <location>
        <begin position="1"/>
        <end position="19"/>
    </location>
</feature>
<reference evidence="3" key="1">
    <citation type="journal article" date="2019" name="Int. J. Syst. Evol. Microbiol.">
        <title>The Global Catalogue of Microorganisms (GCM) 10K type strain sequencing project: providing services to taxonomists for standard genome sequencing and annotation.</title>
        <authorList>
            <consortium name="The Broad Institute Genomics Platform"/>
            <consortium name="The Broad Institute Genome Sequencing Center for Infectious Disease"/>
            <person name="Wu L."/>
            <person name="Ma J."/>
        </authorList>
    </citation>
    <scope>NUCLEOTIDE SEQUENCE [LARGE SCALE GENOMIC DNA]</scope>
    <source>
        <strain evidence="3">JCM 17633</strain>
    </source>
</reference>
<protein>
    <recommendedName>
        <fullName evidence="4">T9SS type B sorting domain-containing protein</fullName>
    </recommendedName>
</protein>
<dbReference type="SUPFAM" id="SSF50974">
    <property type="entry name" value="Nitrous oxide reductase, N-terminal domain"/>
    <property type="match status" value="1"/>
</dbReference>
<dbReference type="InterPro" id="IPR011045">
    <property type="entry name" value="N2O_reductase_N"/>
</dbReference>
<dbReference type="EMBL" id="BAABCB010000015">
    <property type="protein sequence ID" value="GAA4242379.1"/>
    <property type="molecule type" value="Genomic_DNA"/>
</dbReference>
<proteinExistence type="predicted"/>
<dbReference type="NCBIfam" id="TIGR04131">
    <property type="entry name" value="Bac_Flav_CTERM"/>
    <property type="match status" value="1"/>
</dbReference>
<gene>
    <name evidence="2" type="ORF">GCM10022292_12370</name>
</gene>
<dbReference type="InterPro" id="IPR015943">
    <property type="entry name" value="WD40/YVTN_repeat-like_dom_sf"/>
</dbReference>
<keyword evidence="1" id="KW-0732">Signal</keyword>
<sequence>MKKTLFIIFLLCTSTQLFAQNEASFWYFGRNAGLHFDASSNTVTAVNDGEINTLEGCTSISDTDGNLLFYSDGITVWNSQHAIMQNGTGLKGDPSSTSSGLIVPKPQDPNIYYIFTVDEPHHFNTSNPAFSGQTDGDGVNDGLMYTKINMNEDGGLGAVDAIEKNVPLITYDPTNPLESELKCSEKITAVKADDCTSFWVITHFVDSFYAFKVTENGVSINENGVNIGPVISTFDTSDGDNLIVPASGYRKNALGYIKASPDGTKLVVAHHGFEDTQAGNDAPGGVYLFDFDNDSGLISNPLELYSPSEGNSPYGVEFSANNKKVYATIGIGAAGSGSSEIMQWDLDGDNDHITNSRGTISTPNANQYSAAAIQLGIDGKIYRAQFDFNNQSNSGTYLGVITNPEADWQDVIYDAQGVLLDVGGPPTNRSQIGLPPFIQSLFNSEIDIIQNGISTSELKLCTGDNYTLQATDIVGADYVWSYNGLIIPETSSQLFVDTPGFYEVYIEPNNGDCPIEGTAVVGIFDIPVANSLSRVEVCDATDNDGLFSFDFTDKNSEALLTQDPLLYEVSYFETLADANSGDNKIAFPYTNISNPQRIFVRVNNIENTNCYDINSFELEVFSTPQVPVLNTIEICDNLGDELDGIATVNLEDLKPTIRGTQDENETSITFHTSQDDANDNLNPLPLSYTNSDAFNETIFTRIENTANTDCFTTASFEFVVNPIPVANNISILQCDEDGIPEGFTTFNINNYLEDITDDISNNSIEFYLSLLDAENQENEINGDAFNNFFNPQIIYARVTNTDSACYNYSEISLEVSTTSSNNASIALCDTDGTEDGFMTFDLTETNDIILANTPSGLDVIYYETYEDALVETNPIGTTFTNTIPYNQTIYGRVENASACYGISEIELTVLELPNIETTFETLYCLNSFPETLVLNGGVISDSPSNYYYEWSTGENTTEIEINTPGTYNVRVTNTNGCFKDRTITVLPSNIATILNIEVIDATQNNSISVFVTGEGDYEYALDDIYGPYQDSNTFSNVQPGLYTVYVRDKNECGIVEDLISVIGFPKFFTPNDDYDNNYWQVRGITEEFQANSTIYIFDRYGKLLKELDPLSIGWDGRYNGENMPTNDYWFKVTLEDGRTFTSHFTLKR</sequence>
<comment type="caution">
    <text evidence="2">The sequence shown here is derived from an EMBL/GenBank/DDBJ whole genome shotgun (WGS) entry which is preliminary data.</text>
</comment>
<keyword evidence="3" id="KW-1185">Reference proteome</keyword>
<dbReference type="Gene3D" id="2.130.10.10">
    <property type="entry name" value="YVTN repeat-like/Quinoprotein amine dehydrogenase"/>
    <property type="match status" value="1"/>
</dbReference>
<evidence type="ECO:0000256" key="1">
    <source>
        <dbReference type="SAM" id="SignalP"/>
    </source>
</evidence>
<evidence type="ECO:0000313" key="2">
    <source>
        <dbReference type="EMBL" id="GAA4242379.1"/>
    </source>
</evidence>
<accession>A0ABP8CRF5</accession>
<evidence type="ECO:0000313" key="3">
    <source>
        <dbReference type="Proteomes" id="UP001501682"/>
    </source>
</evidence>
<evidence type="ECO:0008006" key="4">
    <source>
        <dbReference type="Google" id="ProtNLM"/>
    </source>
</evidence>
<name>A0ABP8CRF5_9FLAO</name>
<feature type="chain" id="PRO_5046650753" description="T9SS type B sorting domain-containing protein" evidence="1">
    <location>
        <begin position="20"/>
        <end position="1148"/>
    </location>
</feature>
<dbReference type="RefSeq" id="WP_344713354.1">
    <property type="nucleotide sequence ID" value="NZ_BAABCB010000015.1"/>
</dbReference>